<feature type="transmembrane region" description="Helical" evidence="9">
    <location>
        <begin position="12"/>
        <end position="34"/>
    </location>
</feature>
<protein>
    <recommendedName>
        <fullName evidence="9">Bidirectional sugar transporter SWEET</fullName>
    </recommendedName>
</protein>
<comment type="subcellular location">
    <subcellularLocation>
        <location evidence="9">Cell membrane</location>
        <topology evidence="9">Multi-pass membrane protein</topology>
    </subcellularLocation>
    <subcellularLocation>
        <location evidence="1">Endomembrane system</location>
        <topology evidence="1">Multi-pass membrane protein</topology>
    </subcellularLocation>
</comment>
<keyword evidence="11" id="KW-1185">Reference proteome</keyword>
<evidence type="ECO:0000256" key="9">
    <source>
        <dbReference type="RuleBase" id="RU910715"/>
    </source>
</evidence>
<feature type="transmembrane region" description="Helical" evidence="9">
    <location>
        <begin position="130"/>
        <end position="151"/>
    </location>
</feature>
<feature type="transmembrane region" description="Helical" evidence="9">
    <location>
        <begin position="71"/>
        <end position="91"/>
    </location>
</feature>
<dbReference type="PANTHER" id="PTHR10791:SF159">
    <property type="entry name" value="BIDIRECTIONAL SUGAR TRANSPORTER SWEET5"/>
    <property type="match status" value="1"/>
</dbReference>
<evidence type="ECO:0000256" key="8">
    <source>
        <dbReference type="ARBA" id="ARBA00023136"/>
    </source>
</evidence>
<organism evidence="10 11">
    <name type="scientific">Oldenlandia corymbosa var. corymbosa</name>
    <dbReference type="NCBI Taxonomy" id="529605"/>
    <lineage>
        <taxon>Eukaryota</taxon>
        <taxon>Viridiplantae</taxon>
        <taxon>Streptophyta</taxon>
        <taxon>Embryophyta</taxon>
        <taxon>Tracheophyta</taxon>
        <taxon>Spermatophyta</taxon>
        <taxon>Magnoliopsida</taxon>
        <taxon>eudicotyledons</taxon>
        <taxon>Gunneridae</taxon>
        <taxon>Pentapetalae</taxon>
        <taxon>asterids</taxon>
        <taxon>lamiids</taxon>
        <taxon>Gentianales</taxon>
        <taxon>Rubiaceae</taxon>
        <taxon>Rubioideae</taxon>
        <taxon>Spermacoceae</taxon>
        <taxon>Hedyotis-Oldenlandia complex</taxon>
        <taxon>Oldenlandia</taxon>
    </lineage>
</organism>
<keyword evidence="6" id="KW-0677">Repeat</keyword>
<evidence type="ECO:0000256" key="1">
    <source>
        <dbReference type="ARBA" id="ARBA00004127"/>
    </source>
</evidence>
<evidence type="ECO:0000256" key="3">
    <source>
        <dbReference type="ARBA" id="ARBA00022448"/>
    </source>
</evidence>
<dbReference type="Pfam" id="PF03083">
    <property type="entry name" value="MtN3_slv"/>
    <property type="match status" value="2"/>
</dbReference>
<accession>A0AAV1DZU9</accession>
<dbReference type="InterPro" id="IPR004316">
    <property type="entry name" value="SWEET_rpt"/>
</dbReference>
<name>A0AAV1DZU9_OLDCO</name>
<dbReference type="FunFam" id="1.20.1280.290:FF:000002">
    <property type="entry name" value="Bidirectional sugar transporter SWEET"/>
    <property type="match status" value="1"/>
</dbReference>
<evidence type="ECO:0000256" key="7">
    <source>
        <dbReference type="ARBA" id="ARBA00022989"/>
    </source>
</evidence>
<proteinExistence type="inferred from homology"/>
<evidence type="ECO:0000313" key="11">
    <source>
        <dbReference type="Proteomes" id="UP001161247"/>
    </source>
</evidence>
<feature type="transmembrane region" description="Helical" evidence="9">
    <location>
        <begin position="103"/>
        <end position="124"/>
    </location>
</feature>
<dbReference type="GO" id="GO:0051260">
    <property type="term" value="P:protein homooligomerization"/>
    <property type="evidence" value="ECO:0007669"/>
    <property type="project" value="UniProtKB-ARBA"/>
</dbReference>
<evidence type="ECO:0000256" key="2">
    <source>
        <dbReference type="ARBA" id="ARBA00007809"/>
    </source>
</evidence>
<dbReference type="AlphaFoldDB" id="A0AAV1DZU9"/>
<dbReference type="GO" id="GO:0051119">
    <property type="term" value="F:sugar transmembrane transporter activity"/>
    <property type="evidence" value="ECO:0007669"/>
    <property type="project" value="InterPro"/>
</dbReference>
<reference evidence="10" key="1">
    <citation type="submission" date="2023-03" db="EMBL/GenBank/DDBJ databases">
        <authorList>
            <person name="Julca I."/>
        </authorList>
    </citation>
    <scope>NUCLEOTIDE SEQUENCE</scope>
</reference>
<evidence type="ECO:0000256" key="5">
    <source>
        <dbReference type="ARBA" id="ARBA00022692"/>
    </source>
</evidence>
<evidence type="ECO:0000313" key="10">
    <source>
        <dbReference type="EMBL" id="CAI9112597.1"/>
    </source>
</evidence>
<keyword evidence="7 9" id="KW-1133">Transmembrane helix</keyword>
<feature type="transmembrane region" description="Helical" evidence="9">
    <location>
        <begin position="191"/>
        <end position="212"/>
    </location>
</feature>
<keyword evidence="8 9" id="KW-0472">Membrane</keyword>
<dbReference type="FunFam" id="1.20.1280.290:FF:000001">
    <property type="entry name" value="Bidirectional sugar transporter SWEET"/>
    <property type="match status" value="1"/>
</dbReference>
<feature type="transmembrane region" description="Helical" evidence="9">
    <location>
        <begin position="163"/>
        <end position="185"/>
    </location>
</feature>
<dbReference type="GO" id="GO:0012505">
    <property type="term" value="C:endomembrane system"/>
    <property type="evidence" value="ECO:0007669"/>
    <property type="project" value="UniProtKB-SubCell"/>
</dbReference>
<gene>
    <name evidence="10" type="ORF">OLC1_LOCUS19759</name>
</gene>
<dbReference type="Proteomes" id="UP001161247">
    <property type="component" value="Chromosome 7"/>
</dbReference>
<feature type="transmembrane region" description="Helical" evidence="9">
    <location>
        <begin position="46"/>
        <end position="65"/>
    </location>
</feature>
<keyword evidence="3 9" id="KW-0813">Transport</keyword>
<dbReference type="PANTHER" id="PTHR10791">
    <property type="entry name" value="RAG1-ACTIVATING PROTEIN 1"/>
    <property type="match status" value="1"/>
</dbReference>
<keyword evidence="5 9" id="KW-0812">Transmembrane</keyword>
<evidence type="ECO:0000256" key="6">
    <source>
        <dbReference type="ARBA" id="ARBA00022737"/>
    </source>
</evidence>
<sequence length="236" mass="26523">MGNTETARTAVGVIGNVISFGLFLSPVPTFVKIWKQKSVQAFKPDPYVATFLNCLLWVFYGMPFVKPDSLLVLSINAVGLVIESIYIAIFILHSDWPKRRKIFIALSVEVIFYAIIVVISMIALHGNGRINFVGILCLIFNIIMYASPLTVMRRVITTKSVKFMPFYLSLANFANGSIWFSYAFLKFDPWVLIPNGLGALSGAIQLILYATYYRTTNWDEEENPSQVEMSDSGNHV</sequence>
<dbReference type="GO" id="GO:0005886">
    <property type="term" value="C:plasma membrane"/>
    <property type="evidence" value="ECO:0007669"/>
    <property type="project" value="UniProtKB-SubCell"/>
</dbReference>
<dbReference type="EMBL" id="OX459124">
    <property type="protein sequence ID" value="CAI9112597.1"/>
    <property type="molecule type" value="Genomic_DNA"/>
</dbReference>
<keyword evidence="4 9" id="KW-0762">Sugar transport</keyword>
<comment type="function">
    <text evidence="9">Mediates both low-affinity uptake and efflux of sugar across the membrane.</text>
</comment>
<dbReference type="Gene3D" id="1.20.1280.290">
    <property type="match status" value="2"/>
</dbReference>
<dbReference type="InterPro" id="IPR047664">
    <property type="entry name" value="SWEET"/>
</dbReference>
<comment type="similarity">
    <text evidence="2 9">Belongs to the SWEET sugar transporter family.</text>
</comment>
<evidence type="ECO:0000256" key="4">
    <source>
        <dbReference type="ARBA" id="ARBA00022597"/>
    </source>
</evidence>